<dbReference type="InterPro" id="IPR050769">
    <property type="entry name" value="NAT_camello-type"/>
</dbReference>
<accession>A0A2H6CK50</accession>
<keyword evidence="4" id="KW-1185">Reference proteome</keyword>
<dbReference type="SUPFAM" id="SSF55729">
    <property type="entry name" value="Acyl-CoA N-acyltransferases (Nat)"/>
    <property type="match status" value="1"/>
</dbReference>
<dbReference type="InterPro" id="IPR000182">
    <property type="entry name" value="GNAT_dom"/>
</dbReference>
<dbReference type="PROSITE" id="PS51186">
    <property type="entry name" value="GNAT"/>
    <property type="match status" value="1"/>
</dbReference>
<dbReference type="Pfam" id="PF00583">
    <property type="entry name" value="Acetyltransf_1"/>
    <property type="match status" value="1"/>
</dbReference>
<dbReference type="RefSeq" id="WP_180991263.1">
    <property type="nucleotide sequence ID" value="NZ_BDEB01000014.1"/>
</dbReference>
<reference evidence="3 4" key="1">
    <citation type="submission" date="2016-05" db="EMBL/GenBank/DDBJ databases">
        <title>Whole genome sequencing of Tetragenococcus halophilus subsp. halophilus NISL 7118.</title>
        <authorList>
            <person name="Shiwa Y."/>
            <person name="Nishimura I."/>
            <person name="Yoshikawa H."/>
            <person name="Koyama Y."/>
            <person name="Oguma T."/>
        </authorList>
    </citation>
    <scope>NUCLEOTIDE SEQUENCE [LARGE SCALE GENOMIC DNA]</scope>
    <source>
        <strain evidence="3 4">NISL 7118</strain>
    </source>
</reference>
<dbReference type="PANTHER" id="PTHR13947:SF37">
    <property type="entry name" value="LD18367P"/>
    <property type="match status" value="1"/>
</dbReference>
<dbReference type="Proteomes" id="UP000236214">
    <property type="component" value="Unassembled WGS sequence"/>
</dbReference>
<dbReference type="AlphaFoldDB" id="A0A2H6CK50"/>
<sequence>MDIEIHRLLHIDSAHYKLLLEADPSEKIVEDYLSRGFCFAAQKKQKLLGIILLLPTKPKTLEIANIAVQKSFRGQKIGQQLILFALSFARKNQYKLVEIGTGSTGFEQLYLYQKCGFRMTYIERDFFINHYARPIIENGLQLKDMVRLSQTVQYLDG</sequence>
<protein>
    <submittedName>
        <fullName evidence="3">Putative acetyltransferase</fullName>
    </submittedName>
</protein>
<evidence type="ECO:0000256" key="1">
    <source>
        <dbReference type="ARBA" id="ARBA00022679"/>
    </source>
</evidence>
<feature type="domain" description="N-acetyltransferase" evidence="2">
    <location>
        <begin position="3"/>
        <end position="136"/>
    </location>
</feature>
<evidence type="ECO:0000313" key="4">
    <source>
        <dbReference type="Proteomes" id="UP000236214"/>
    </source>
</evidence>
<dbReference type="Gene3D" id="3.40.630.30">
    <property type="match status" value="1"/>
</dbReference>
<evidence type="ECO:0000313" key="3">
    <source>
        <dbReference type="EMBL" id="GBD67746.1"/>
    </source>
</evidence>
<comment type="caution">
    <text evidence="3">The sequence shown here is derived from an EMBL/GenBank/DDBJ whole genome shotgun (WGS) entry which is preliminary data.</text>
</comment>
<dbReference type="InterPro" id="IPR016181">
    <property type="entry name" value="Acyl_CoA_acyltransferase"/>
</dbReference>
<proteinExistence type="predicted"/>
<gene>
    <name evidence="3" type="ORF">TEHN7118_0552</name>
</gene>
<dbReference type="PANTHER" id="PTHR13947">
    <property type="entry name" value="GNAT FAMILY N-ACETYLTRANSFERASE"/>
    <property type="match status" value="1"/>
</dbReference>
<dbReference type="GO" id="GO:0008080">
    <property type="term" value="F:N-acetyltransferase activity"/>
    <property type="evidence" value="ECO:0007669"/>
    <property type="project" value="InterPro"/>
</dbReference>
<dbReference type="EMBL" id="BDEC01000018">
    <property type="protein sequence ID" value="GBD67746.1"/>
    <property type="molecule type" value="Genomic_DNA"/>
</dbReference>
<organism evidence="3 4">
    <name type="scientific">Tetragenococcus halophilus subsp. halophilus</name>
    <dbReference type="NCBI Taxonomy" id="1513897"/>
    <lineage>
        <taxon>Bacteria</taxon>
        <taxon>Bacillati</taxon>
        <taxon>Bacillota</taxon>
        <taxon>Bacilli</taxon>
        <taxon>Lactobacillales</taxon>
        <taxon>Enterococcaceae</taxon>
        <taxon>Tetragenococcus</taxon>
    </lineage>
</organism>
<evidence type="ECO:0000259" key="2">
    <source>
        <dbReference type="PROSITE" id="PS51186"/>
    </source>
</evidence>
<dbReference type="CDD" id="cd04301">
    <property type="entry name" value="NAT_SF"/>
    <property type="match status" value="1"/>
</dbReference>
<name>A0A2H6CK50_TETHA</name>
<keyword evidence="1 3" id="KW-0808">Transferase</keyword>